<keyword evidence="1" id="KW-0614">Plasmid</keyword>
<geneLocation type="plasmid" evidence="2">
    <name>pbeh3</name>
</geneLocation>
<accession>A0A1X7GPI7</accession>
<dbReference type="EMBL" id="CP015325">
    <property type="protein sequence ID" value="AWG44748.1"/>
    <property type="molecule type" value="Genomic_DNA"/>
</dbReference>
<evidence type="ECO:0000313" key="1">
    <source>
        <dbReference type="EMBL" id="AWG44748.1"/>
    </source>
</evidence>
<evidence type="ECO:0008006" key="3">
    <source>
        <dbReference type="Google" id="ProtNLM"/>
    </source>
</evidence>
<organism evidence="1 2">
    <name type="scientific">Priestia filamentosa</name>
    <dbReference type="NCBI Taxonomy" id="1402861"/>
    <lineage>
        <taxon>Bacteria</taxon>
        <taxon>Bacillati</taxon>
        <taxon>Bacillota</taxon>
        <taxon>Bacilli</taxon>
        <taxon>Bacillales</taxon>
        <taxon>Bacillaceae</taxon>
        <taxon>Priestia</taxon>
    </lineage>
</organism>
<dbReference type="SUPFAM" id="SSF46955">
    <property type="entry name" value="Putative DNA-binding domain"/>
    <property type="match status" value="1"/>
</dbReference>
<dbReference type="Gene3D" id="1.10.1660.10">
    <property type="match status" value="1"/>
</dbReference>
<dbReference type="InterPro" id="IPR009061">
    <property type="entry name" value="DNA-bd_dom_put_sf"/>
</dbReference>
<reference evidence="1 2" key="1">
    <citation type="journal article" date="2015" name="PLoS ONE">
        <title>Genome Sequence of Bacillus endophyticus and Analysis of Its Companion Mechanism in the Ketogulonigenium vulgare-Bacillus Strain Consortium.</title>
        <authorList>
            <person name="Jia N."/>
            <person name="Du J."/>
            <person name="Ding M.Z."/>
            <person name="Gao F."/>
            <person name="Yuan Y.J."/>
        </authorList>
    </citation>
    <scope>NUCLEOTIDE SEQUENCE [LARGE SCALE GENOMIC DNA]</scope>
    <source>
        <strain evidence="1 2">Hbe603</strain>
        <plasmid evidence="2">pbeh3</plasmid>
    </source>
</reference>
<name>A0A1X7GPI7_9BACI</name>
<gene>
    <name evidence="1" type="ORF">BEH_25665</name>
</gene>
<evidence type="ECO:0000313" key="2">
    <source>
        <dbReference type="Proteomes" id="UP000036202"/>
    </source>
</evidence>
<dbReference type="Proteomes" id="UP000036202">
    <property type="component" value="Plasmid pbeh3"/>
</dbReference>
<dbReference type="GeneID" id="93704199"/>
<protein>
    <recommendedName>
        <fullName evidence="3">DUF3967 domain-containing protein</fullName>
    </recommendedName>
</protein>
<dbReference type="KEGG" id="beo:BEH_25665"/>
<sequence>MSDILLKVEDVSQAVGVAASTIRKYSFLIEKQGYTFSRSNQGALMYDKEEVSIFKDIIQIKKQKNMTLEKAVQRALSNMSDMVDIADISRDLYDDVSDMSDVRDVSKAIAAMQAQVKAVLDQNEKVLLQNQELIRKVERLEDTSLLEKEKIENRDKLLLDAMKEIKETKKAIATSLEENRKALQKKWWEFWK</sequence>
<accession>A0A2S1M071</accession>
<keyword evidence="2" id="KW-1185">Reference proteome</keyword>
<proteinExistence type="predicted"/>
<dbReference type="OrthoDB" id="2467384at2"/>
<dbReference type="RefSeq" id="WP_046218296.1">
    <property type="nucleotide sequence ID" value="NZ_CP015325.1"/>
</dbReference>
<dbReference type="AlphaFoldDB" id="A0A1X7GPI7"/>